<dbReference type="GO" id="GO:0006914">
    <property type="term" value="P:autophagy"/>
    <property type="evidence" value="ECO:0007669"/>
    <property type="project" value="TreeGrafter"/>
</dbReference>
<dbReference type="STRING" id="98765.A0A2R6NTX6"/>
<protein>
    <recommendedName>
        <fullName evidence="1">Vacuolar sorting protein 39/Transforming growth factor beta receptor-associated domain-containing protein</fullName>
    </recommendedName>
</protein>
<dbReference type="GO" id="GO:0005737">
    <property type="term" value="C:cytoplasm"/>
    <property type="evidence" value="ECO:0007669"/>
    <property type="project" value="TreeGrafter"/>
</dbReference>
<reference evidence="2 3" key="1">
    <citation type="submission" date="2018-02" db="EMBL/GenBank/DDBJ databases">
        <title>Genome sequence of the basidiomycete white-rot fungus Phlebia centrifuga.</title>
        <authorList>
            <person name="Granchi Z."/>
            <person name="Peng M."/>
            <person name="de Vries R.P."/>
            <person name="Hilden K."/>
            <person name="Makela M.R."/>
            <person name="Grigoriev I."/>
            <person name="Riley R."/>
        </authorList>
    </citation>
    <scope>NUCLEOTIDE SEQUENCE [LARGE SCALE GENOMIC DNA]</scope>
    <source>
        <strain evidence="2 3">FBCC195</strain>
    </source>
</reference>
<dbReference type="Pfam" id="PF10366">
    <property type="entry name" value="Vps39_1"/>
    <property type="match status" value="1"/>
</dbReference>
<accession>A0A2R6NTX6</accession>
<proteinExistence type="predicted"/>
<sequence>MSSKPPSFPRSSILLLGPNSVNCLLPATLITQADAFLDAHRIEEAVDLAEQQLKRLQSKITVDSGEVGFRTICTSGSAYIDITFLSALQADELRYVFQRIGFQCLTETLFDDAGKHFFSGSLDPRVLVSYYPELCGSLFESEEAVDVFSGVAEHMPPEASIDDIIRNYSPHLAPNTSTAPPTVELRQILKLAAMDMLKVYLRKWRTMRRKEEAELQRVNEVVDTVLAKLYTSAGETTDLLALIGGPNDVVLPEIESNLVEARRYDALCRLYRNREENAKLLDAWSRLIAGDWVDEDVHDPLSSMSTFLSEKRDKALVQEWGVWLLKYDSERALKLLTSLGISKRSGRATSDDISLLRRVREAHPVAGEQLLEYLVLQKRSMEPELHMQLASVYVDQLLLHLEDESTLKLWRAKALSYSSGRSQGPFLSYFASSTPESETKQTRLKTILFLQGSKLYEAEPIRQRIDECDSRKVLSLELAILYGRLGQHHEALGVLVHSLHDSVSAEAYCTLGGGVIPPKTALYVCEKSGLQSLNIFFGAPLNPAKTIPVVPALSREITVDEALKKDLTKILLKVYMSGGEAMAERTAQLVNAQAMNLDVVEVSFLYSWALSALNKHLVQVIDLIPSEWPVQLLSSFVSRSLRRTLHARHEGQIVKAISASQNLAVSEETWQIIREQGAVVEEAVDDDDDDDDGEVVDEKGLAEKVGLALQLNEKVGLHGYDADDGRDAHIVT</sequence>
<gene>
    <name evidence="2" type="ORF">PHLCEN_2v8330</name>
</gene>
<evidence type="ECO:0000313" key="2">
    <source>
        <dbReference type="EMBL" id="PSR76572.1"/>
    </source>
</evidence>
<evidence type="ECO:0000259" key="1">
    <source>
        <dbReference type="Pfam" id="PF10366"/>
    </source>
</evidence>
<dbReference type="PANTHER" id="PTHR12894">
    <property type="entry name" value="CNH DOMAIN CONTAINING"/>
    <property type="match status" value="1"/>
</dbReference>
<dbReference type="AlphaFoldDB" id="A0A2R6NTX6"/>
<evidence type="ECO:0000313" key="3">
    <source>
        <dbReference type="Proteomes" id="UP000186601"/>
    </source>
</evidence>
<dbReference type="PANTHER" id="PTHR12894:SF27">
    <property type="entry name" value="TRANSFORMING GROWTH FACTOR-BETA RECEPTOR-ASSOCIATED PROTEIN 1"/>
    <property type="match status" value="1"/>
</dbReference>
<dbReference type="InterPro" id="IPR019452">
    <property type="entry name" value="VPS39/TGF_beta_rcpt-assoc_1"/>
</dbReference>
<dbReference type="GO" id="GO:0034058">
    <property type="term" value="P:endosomal vesicle fusion"/>
    <property type="evidence" value="ECO:0007669"/>
    <property type="project" value="TreeGrafter"/>
</dbReference>
<dbReference type="GO" id="GO:0016020">
    <property type="term" value="C:membrane"/>
    <property type="evidence" value="ECO:0007669"/>
    <property type="project" value="TreeGrafter"/>
</dbReference>
<comment type="caution">
    <text evidence="2">The sequence shown here is derived from an EMBL/GenBank/DDBJ whole genome shotgun (WGS) entry which is preliminary data.</text>
</comment>
<dbReference type="Proteomes" id="UP000186601">
    <property type="component" value="Unassembled WGS sequence"/>
</dbReference>
<dbReference type="EMBL" id="MLYV02000838">
    <property type="protein sequence ID" value="PSR76572.1"/>
    <property type="molecule type" value="Genomic_DNA"/>
</dbReference>
<organism evidence="2 3">
    <name type="scientific">Hermanssonia centrifuga</name>
    <dbReference type="NCBI Taxonomy" id="98765"/>
    <lineage>
        <taxon>Eukaryota</taxon>
        <taxon>Fungi</taxon>
        <taxon>Dikarya</taxon>
        <taxon>Basidiomycota</taxon>
        <taxon>Agaricomycotina</taxon>
        <taxon>Agaricomycetes</taxon>
        <taxon>Polyporales</taxon>
        <taxon>Meruliaceae</taxon>
        <taxon>Hermanssonia</taxon>
    </lineage>
</organism>
<dbReference type="OrthoDB" id="10258882at2759"/>
<feature type="domain" description="Vacuolar sorting protein 39/Transforming growth factor beta receptor-associated" evidence="1">
    <location>
        <begin position="222"/>
        <end position="324"/>
    </location>
</feature>
<dbReference type="InterPro" id="IPR032914">
    <property type="entry name" value="Vam6/VPS39/TRAP1"/>
</dbReference>
<keyword evidence="3" id="KW-1185">Reference proteome</keyword>
<name>A0A2R6NTX6_9APHY</name>